<comment type="caution">
    <text evidence="5">The sequence shown here is derived from an EMBL/GenBank/DDBJ whole genome shotgun (WGS) entry which is preliminary data.</text>
</comment>
<evidence type="ECO:0000256" key="3">
    <source>
        <dbReference type="SAM" id="MobiDB-lite"/>
    </source>
</evidence>
<proteinExistence type="predicted"/>
<dbReference type="Pfam" id="PF23276">
    <property type="entry name" value="TPR_24"/>
    <property type="match status" value="1"/>
</dbReference>
<feature type="domain" description="Pentatricopeptide repeat-containing protein-mitochondrial" evidence="4">
    <location>
        <begin position="101"/>
        <end position="233"/>
    </location>
</feature>
<keyword evidence="6" id="KW-1185">Reference proteome</keyword>
<dbReference type="InterPro" id="IPR057027">
    <property type="entry name" value="TPR_mt"/>
</dbReference>
<dbReference type="Proteomes" id="UP000298061">
    <property type="component" value="Unassembled WGS sequence"/>
</dbReference>
<organism evidence="5 6">
    <name type="scientific">Hericium alpestre</name>
    <dbReference type="NCBI Taxonomy" id="135208"/>
    <lineage>
        <taxon>Eukaryota</taxon>
        <taxon>Fungi</taxon>
        <taxon>Dikarya</taxon>
        <taxon>Basidiomycota</taxon>
        <taxon>Agaricomycotina</taxon>
        <taxon>Agaricomycetes</taxon>
        <taxon>Russulales</taxon>
        <taxon>Hericiaceae</taxon>
        <taxon>Hericium</taxon>
    </lineage>
</organism>
<dbReference type="PROSITE" id="PS51375">
    <property type="entry name" value="PPR"/>
    <property type="match status" value="2"/>
</dbReference>
<evidence type="ECO:0000256" key="1">
    <source>
        <dbReference type="ARBA" id="ARBA00022737"/>
    </source>
</evidence>
<dbReference type="Pfam" id="PF01535">
    <property type="entry name" value="PPR"/>
    <property type="match status" value="1"/>
</dbReference>
<feature type="compositionally biased region" description="Basic and acidic residues" evidence="3">
    <location>
        <begin position="360"/>
        <end position="376"/>
    </location>
</feature>
<protein>
    <recommendedName>
        <fullName evidence="4">Pentatricopeptide repeat-containing protein-mitochondrial domain-containing protein</fullName>
    </recommendedName>
</protein>
<dbReference type="InterPro" id="IPR002885">
    <property type="entry name" value="PPR_rpt"/>
</dbReference>
<dbReference type="PANTHER" id="PTHR47938:SF35">
    <property type="entry name" value="PENTATRICOPEPTIDE REPEAT-CONTAINING PROTEIN 4, MITOCHONDRIAL-RELATED"/>
    <property type="match status" value="1"/>
</dbReference>
<dbReference type="EMBL" id="SFCI01000134">
    <property type="protein sequence ID" value="TFY82173.1"/>
    <property type="molecule type" value="Genomic_DNA"/>
</dbReference>
<evidence type="ECO:0000259" key="4">
    <source>
        <dbReference type="Pfam" id="PF23276"/>
    </source>
</evidence>
<dbReference type="GO" id="GO:0003729">
    <property type="term" value="F:mRNA binding"/>
    <property type="evidence" value="ECO:0007669"/>
    <property type="project" value="TreeGrafter"/>
</dbReference>
<feature type="repeat" description="PPR" evidence="2">
    <location>
        <begin position="206"/>
        <end position="240"/>
    </location>
</feature>
<dbReference type="STRING" id="135208.A0A4Z0A793"/>
<sequence>MCSVVASSNLEMSLRLLVEMEELGFSPKMEIAQNLIILAAELGYPRLAIDLTYNFEASSVRKLDGKVWESCLAASAESYYKDGVVSMWPKVVQEYKMTLDEGLCLNALHTAGRHGLPDLAMEIFRTIKSIGIPLREHHFAPILEAAARTGRVKDAFSVLSLMRANHIVPESATAHPIFQALQESPASVDAAWDVLEELHKDNETIDILAINVIIQASISHGDLQRAIGIYQSISRFGLKPNVDTFNALLSGCIAARNRELGDRLLTDMREGGVVPDAPTYERLVVLCLTAPTYEDAFFYLEEMKAADHFPPYSVYEAIIRRCISEGDSRYQLALQELEEFGYQVAPRLQELIDSHAQSHSGERESTFDEVAARRRP</sequence>
<dbReference type="AlphaFoldDB" id="A0A4Z0A793"/>
<gene>
    <name evidence="5" type="ORF">EWM64_g1829</name>
</gene>
<dbReference type="InterPro" id="IPR011990">
    <property type="entry name" value="TPR-like_helical_dom_sf"/>
</dbReference>
<dbReference type="PANTHER" id="PTHR47938">
    <property type="entry name" value="RESPIRATORY COMPLEX I CHAPERONE (CIA84), PUTATIVE (AFU_ORTHOLOGUE AFUA_2G06020)-RELATED"/>
    <property type="match status" value="1"/>
</dbReference>
<dbReference type="NCBIfam" id="TIGR00756">
    <property type="entry name" value="PPR"/>
    <property type="match status" value="1"/>
</dbReference>
<feature type="region of interest" description="Disordered" evidence="3">
    <location>
        <begin position="354"/>
        <end position="376"/>
    </location>
</feature>
<evidence type="ECO:0000313" key="6">
    <source>
        <dbReference type="Proteomes" id="UP000298061"/>
    </source>
</evidence>
<feature type="repeat" description="PPR" evidence="2">
    <location>
        <begin position="241"/>
        <end position="275"/>
    </location>
</feature>
<reference evidence="5 6" key="1">
    <citation type="submission" date="2019-02" db="EMBL/GenBank/DDBJ databases">
        <title>Genome sequencing of the rare red list fungi Hericium alpestre (H. flagellum).</title>
        <authorList>
            <person name="Buettner E."/>
            <person name="Kellner H."/>
        </authorList>
    </citation>
    <scope>NUCLEOTIDE SEQUENCE [LARGE SCALE GENOMIC DNA]</scope>
    <source>
        <strain evidence="5 6">DSM 108284</strain>
    </source>
</reference>
<dbReference type="OrthoDB" id="185373at2759"/>
<evidence type="ECO:0000256" key="2">
    <source>
        <dbReference type="PROSITE-ProRule" id="PRU00708"/>
    </source>
</evidence>
<dbReference type="Gene3D" id="1.25.40.10">
    <property type="entry name" value="Tetratricopeptide repeat domain"/>
    <property type="match status" value="2"/>
</dbReference>
<keyword evidence="1" id="KW-0677">Repeat</keyword>
<accession>A0A4Z0A793</accession>
<evidence type="ECO:0000313" key="5">
    <source>
        <dbReference type="EMBL" id="TFY82173.1"/>
    </source>
</evidence>
<name>A0A4Z0A793_9AGAM</name>